<comment type="caution">
    <text evidence="2">The sequence shown here is derived from an EMBL/GenBank/DDBJ whole genome shotgun (WGS) entry which is preliminary data.</text>
</comment>
<evidence type="ECO:0000313" key="3">
    <source>
        <dbReference type="Proteomes" id="UP000608513"/>
    </source>
</evidence>
<dbReference type="InterPro" id="IPR021549">
    <property type="entry name" value="DUF2894"/>
</dbReference>
<sequence length="132" mass="14920">MPSPFADLHAHIRRARAEAAEPLQPGEAHDEEELRSVRRFRRMWNGVEALEQLAHATARQPVNAGPLNSHVLVLRSLALMRELSPEYLRRFLVQIEALQWLERAVEKLPREPARGAAAAKTPRKAKRKPGSA</sequence>
<reference evidence="2" key="1">
    <citation type="submission" date="2020-08" db="EMBL/GenBank/DDBJ databases">
        <title>Ramlibacter sp. USB13 16S ribosomal RNA gene genome sequencing and assembly.</title>
        <authorList>
            <person name="Kang M."/>
        </authorList>
    </citation>
    <scope>NUCLEOTIDE SEQUENCE</scope>
    <source>
        <strain evidence="2">USB13</strain>
    </source>
</reference>
<organism evidence="2 3">
    <name type="scientific">Ramlibacter cellulosilyticus</name>
    <dbReference type="NCBI Taxonomy" id="2764187"/>
    <lineage>
        <taxon>Bacteria</taxon>
        <taxon>Pseudomonadati</taxon>
        <taxon>Pseudomonadota</taxon>
        <taxon>Betaproteobacteria</taxon>
        <taxon>Burkholderiales</taxon>
        <taxon>Comamonadaceae</taxon>
        <taxon>Ramlibacter</taxon>
    </lineage>
</organism>
<feature type="compositionally biased region" description="Basic residues" evidence="1">
    <location>
        <begin position="121"/>
        <end position="132"/>
    </location>
</feature>
<name>A0A923MPM3_9BURK</name>
<protein>
    <submittedName>
        <fullName evidence="2">DUF2894 domain-containing protein</fullName>
    </submittedName>
</protein>
<dbReference type="AlphaFoldDB" id="A0A923MPM3"/>
<dbReference type="EMBL" id="JACORT010000001">
    <property type="protein sequence ID" value="MBC5781537.1"/>
    <property type="molecule type" value="Genomic_DNA"/>
</dbReference>
<dbReference type="Proteomes" id="UP000608513">
    <property type="component" value="Unassembled WGS sequence"/>
</dbReference>
<dbReference type="Pfam" id="PF11445">
    <property type="entry name" value="DUF2894"/>
    <property type="match status" value="1"/>
</dbReference>
<evidence type="ECO:0000313" key="2">
    <source>
        <dbReference type="EMBL" id="MBC5781537.1"/>
    </source>
</evidence>
<keyword evidence="3" id="KW-1185">Reference proteome</keyword>
<evidence type="ECO:0000256" key="1">
    <source>
        <dbReference type="SAM" id="MobiDB-lite"/>
    </source>
</evidence>
<proteinExistence type="predicted"/>
<gene>
    <name evidence="2" type="ORF">H8N03_01190</name>
</gene>
<feature type="region of interest" description="Disordered" evidence="1">
    <location>
        <begin position="111"/>
        <end position="132"/>
    </location>
</feature>
<accession>A0A923MPM3</accession>